<proteinExistence type="inferred from homology"/>
<protein>
    <submittedName>
        <fullName evidence="8">Molybdate transport system substrate-binding protein</fullName>
    </submittedName>
</protein>
<evidence type="ECO:0000256" key="7">
    <source>
        <dbReference type="SAM" id="SignalP"/>
    </source>
</evidence>
<dbReference type="PANTHER" id="PTHR30632:SF14">
    <property type="entry name" value="TUNGSTATE_MOLYBDATE_CHROMATE-BINDING PROTEIN MODA"/>
    <property type="match status" value="1"/>
</dbReference>
<dbReference type="GO" id="GO:0030973">
    <property type="term" value="F:molybdate ion binding"/>
    <property type="evidence" value="ECO:0007669"/>
    <property type="project" value="InterPro"/>
</dbReference>
<dbReference type="GO" id="GO:1901359">
    <property type="term" value="F:tungstate binding"/>
    <property type="evidence" value="ECO:0007669"/>
    <property type="project" value="UniProtKB-ARBA"/>
</dbReference>
<dbReference type="RefSeq" id="WP_124223281.1">
    <property type="nucleotide sequence ID" value="NZ_RKQL01000005.1"/>
</dbReference>
<evidence type="ECO:0000256" key="4">
    <source>
        <dbReference type="ARBA" id="ARBA00022729"/>
    </source>
</evidence>
<dbReference type="FunFam" id="3.40.190.10:FF:000035">
    <property type="entry name" value="Molybdate ABC transporter substrate-binding protein"/>
    <property type="match status" value="1"/>
</dbReference>
<comment type="caution">
    <text evidence="8">The sequence shown here is derived from an EMBL/GenBank/DDBJ whole genome shotgun (WGS) entry which is preliminary data.</text>
</comment>
<dbReference type="CDD" id="cd13539">
    <property type="entry name" value="PBP2_AvModA"/>
    <property type="match status" value="1"/>
</dbReference>
<evidence type="ECO:0000256" key="6">
    <source>
        <dbReference type="PIRSR" id="PIRSR004846-1"/>
    </source>
</evidence>
<keyword evidence="9" id="KW-1185">Reference proteome</keyword>
<keyword evidence="2 6" id="KW-0500">Molybdenum</keyword>
<dbReference type="InterPro" id="IPR005950">
    <property type="entry name" value="ModA"/>
</dbReference>
<dbReference type="InterPro" id="IPR044084">
    <property type="entry name" value="AvModA-like_subst-bd"/>
</dbReference>
<feature type="chain" id="PRO_5018094495" evidence="7">
    <location>
        <begin position="27"/>
        <end position="260"/>
    </location>
</feature>
<evidence type="ECO:0000256" key="5">
    <source>
        <dbReference type="ARBA" id="ARBA00062515"/>
    </source>
</evidence>
<dbReference type="Pfam" id="PF13531">
    <property type="entry name" value="SBP_bac_11"/>
    <property type="match status" value="1"/>
</dbReference>
<evidence type="ECO:0000256" key="2">
    <source>
        <dbReference type="ARBA" id="ARBA00022505"/>
    </source>
</evidence>
<evidence type="ECO:0000313" key="8">
    <source>
        <dbReference type="EMBL" id="RPE64905.1"/>
    </source>
</evidence>
<keyword evidence="4 7" id="KW-0732">Signal</keyword>
<dbReference type="PANTHER" id="PTHR30632">
    <property type="entry name" value="MOLYBDATE-BINDING PERIPLASMIC PROTEIN"/>
    <property type="match status" value="1"/>
</dbReference>
<feature type="signal peptide" evidence="7">
    <location>
        <begin position="1"/>
        <end position="26"/>
    </location>
</feature>
<keyword evidence="3 6" id="KW-0479">Metal-binding</keyword>
<dbReference type="OrthoDB" id="9785015at2"/>
<organism evidence="8 9">
    <name type="scientific">Tibeticola sediminis</name>
    <dbReference type="NCBI Taxonomy" id="1917811"/>
    <lineage>
        <taxon>Bacteria</taxon>
        <taxon>Pseudomonadati</taxon>
        <taxon>Pseudomonadota</taxon>
        <taxon>Betaproteobacteria</taxon>
        <taxon>Burkholderiales</taxon>
        <taxon>Comamonadaceae</taxon>
        <taxon>Tibeticola</taxon>
    </lineage>
</organism>
<dbReference type="AlphaFoldDB" id="A0A3N4U960"/>
<dbReference type="Proteomes" id="UP000272193">
    <property type="component" value="Unassembled WGS sequence"/>
</dbReference>
<evidence type="ECO:0000313" key="9">
    <source>
        <dbReference type="Proteomes" id="UP000272193"/>
    </source>
</evidence>
<feature type="binding site" evidence="6">
    <location>
        <position position="64"/>
    </location>
    <ligand>
        <name>molybdate</name>
        <dbReference type="ChEBI" id="CHEBI:36264"/>
    </ligand>
</feature>
<accession>A0A3N4U960</accession>
<dbReference type="PIRSF" id="PIRSF004846">
    <property type="entry name" value="ModA"/>
    <property type="match status" value="1"/>
</dbReference>
<evidence type="ECO:0000256" key="1">
    <source>
        <dbReference type="ARBA" id="ARBA00009175"/>
    </source>
</evidence>
<feature type="binding site" evidence="6">
    <location>
        <position position="171"/>
    </location>
    <ligand>
        <name>molybdate</name>
        <dbReference type="ChEBI" id="CHEBI:36264"/>
    </ligand>
</feature>
<evidence type="ECO:0000256" key="3">
    <source>
        <dbReference type="ARBA" id="ARBA00022723"/>
    </source>
</evidence>
<dbReference type="Gene3D" id="3.40.190.10">
    <property type="entry name" value="Periplasmic binding protein-like II"/>
    <property type="match status" value="2"/>
</dbReference>
<sequence length="260" mass="28414">MQRSLRFLLVRVVLAFAASFGGAAQAETARVAAASDLKFAFDELKPLFEQTHPPHRLELIMGSSGKFFQQIHHGAPFDLFFSADVDLPKQLVARGKAITPVTTYALGRIVLWSAKVDASRLRLQDLERSEFRKIAIAAPDHAPYGARAKEALQASGVWPKVESRLVFGENIAQTAQLVDQQAAEVGILALSLALSEPLRKKGAYALIPQELHQPLEQAYVLTTHGQNNAAARAFADFMRSAAARRVMVRYGFVLPGEAAP</sequence>
<gene>
    <name evidence="8" type="ORF">EDC62_2027</name>
</gene>
<dbReference type="InterPro" id="IPR050682">
    <property type="entry name" value="ModA/WtpA"/>
</dbReference>
<reference evidence="8 9" key="1">
    <citation type="submission" date="2018-11" db="EMBL/GenBank/DDBJ databases">
        <title>Genomic Encyclopedia of Type Strains, Phase IV (KMG-IV): sequencing the most valuable type-strain genomes for metagenomic binning, comparative biology and taxonomic classification.</title>
        <authorList>
            <person name="Goeker M."/>
        </authorList>
    </citation>
    <scope>NUCLEOTIDE SEQUENCE [LARGE SCALE GENOMIC DNA]</scope>
    <source>
        <strain evidence="8 9">DSM 101684</strain>
    </source>
</reference>
<dbReference type="GO" id="GO:0015689">
    <property type="term" value="P:molybdate ion transport"/>
    <property type="evidence" value="ECO:0007669"/>
    <property type="project" value="InterPro"/>
</dbReference>
<dbReference type="GO" id="GO:0046872">
    <property type="term" value="F:metal ion binding"/>
    <property type="evidence" value="ECO:0007669"/>
    <property type="project" value="UniProtKB-KW"/>
</dbReference>
<comment type="similarity">
    <text evidence="1">Belongs to the bacterial solute-binding protein ModA family.</text>
</comment>
<comment type="subunit">
    <text evidence="5">The complex is composed of two ATP-binding proteins (ModC), two transmembrane proteins (ModB) and a solute-binding protein (ModA).</text>
</comment>
<dbReference type="EMBL" id="RKQL01000005">
    <property type="protein sequence ID" value="RPE64905.1"/>
    <property type="molecule type" value="Genomic_DNA"/>
</dbReference>
<dbReference type="NCBIfam" id="TIGR01256">
    <property type="entry name" value="modA"/>
    <property type="match status" value="1"/>
</dbReference>
<name>A0A3N4U960_9BURK</name>
<dbReference type="SUPFAM" id="SSF53850">
    <property type="entry name" value="Periplasmic binding protein-like II"/>
    <property type="match status" value="1"/>
</dbReference>